<dbReference type="InterPro" id="IPR051799">
    <property type="entry name" value="NADH_flavin_oxidoreductase"/>
</dbReference>
<evidence type="ECO:0000256" key="1">
    <source>
        <dbReference type="ARBA" id="ARBA00022630"/>
    </source>
</evidence>
<dbReference type="SUPFAM" id="SSF51395">
    <property type="entry name" value="FMN-linked oxidoreductases"/>
    <property type="match status" value="1"/>
</dbReference>
<evidence type="ECO:0000313" key="5">
    <source>
        <dbReference type="Proteomes" id="UP000776629"/>
    </source>
</evidence>
<reference evidence="4 5" key="1">
    <citation type="journal article" date="2021" name="Sci. Rep.">
        <title>The distribution of antibiotic resistance genes in chicken gut microbiota commensals.</title>
        <authorList>
            <person name="Juricova H."/>
            <person name="Matiasovicova J."/>
            <person name="Kubasova T."/>
            <person name="Cejkova D."/>
            <person name="Rychlik I."/>
        </authorList>
    </citation>
    <scope>NUCLEOTIDE SEQUENCE [LARGE SCALE GENOMIC DNA]</scope>
    <source>
        <strain evidence="4 5">An810</strain>
    </source>
</reference>
<organism evidence="4 5">
    <name type="scientific">Limosilactobacillus alvi</name>
    <dbReference type="NCBI Taxonomy" id="990412"/>
    <lineage>
        <taxon>Bacteria</taxon>
        <taxon>Bacillati</taxon>
        <taxon>Bacillota</taxon>
        <taxon>Bacilli</taxon>
        <taxon>Lactobacillales</taxon>
        <taxon>Lactobacillaceae</taxon>
        <taxon>Limosilactobacillus</taxon>
    </lineage>
</organism>
<dbReference type="PANTHER" id="PTHR43656:SF2">
    <property type="entry name" value="BINDING OXIDOREDUCTASE, PUTATIVE (AFU_ORTHOLOGUE AFUA_2G08260)-RELATED"/>
    <property type="match status" value="1"/>
</dbReference>
<gene>
    <name evidence="4" type="ORF">H5993_08000</name>
</gene>
<dbReference type="InterPro" id="IPR001155">
    <property type="entry name" value="OxRdtase_FMN_N"/>
</dbReference>
<dbReference type="RefSeq" id="WP_204776952.1">
    <property type="nucleotide sequence ID" value="NZ_JACJJQ010000044.1"/>
</dbReference>
<dbReference type="PANTHER" id="PTHR43656">
    <property type="entry name" value="BINDING OXIDOREDUCTASE, PUTATIVE (AFU_ORTHOLOGUE AFUA_2G08260)-RELATED"/>
    <property type="match status" value="1"/>
</dbReference>
<accession>A0ABS2EQB4</accession>
<dbReference type="EMBL" id="JACJJQ010000044">
    <property type="protein sequence ID" value="MBM6754697.1"/>
    <property type="molecule type" value="Genomic_DNA"/>
</dbReference>
<keyword evidence="1" id="KW-0285">Flavoprotein</keyword>
<proteinExistence type="predicted"/>
<dbReference type="Proteomes" id="UP000776629">
    <property type="component" value="Unassembled WGS sequence"/>
</dbReference>
<evidence type="ECO:0000313" key="4">
    <source>
        <dbReference type="EMBL" id="MBM6754697.1"/>
    </source>
</evidence>
<dbReference type="CDD" id="cd04733">
    <property type="entry name" value="OYE_like_2_FMN"/>
    <property type="match status" value="1"/>
</dbReference>
<protein>
    <submittedName>
        <fullName evidence="4">NADH:flavin oxidoreductase/NADH oxidase family protein</fullName>
    </submittedName>
</protein>
<evidence type="ECO:0000256" key="2">
    <source>
        <dbReference type="ARBA" id="ARBA00023002"/>
    </source>
</evidence>
<keyword evidence="5" id="KW-1185">Reference proteome</keyword>
<evidence type="ECO:0000259" key="3">
    <source>
        <dbReference type="Pfam" id="PF00724"/>
    </source>
</evidence>
<dbReference type="Pfam" id="PF00724">
    <property type="entry name" value="Oxidored_FMN"/>
    <property type="match status" value="1"/>
</dbReference>
<feature type="domain" description="NADH:flavin oxidoreductase/NADH oxidase N-terminal" evidence="3">
    <location>
        <begin position="9"/>
        <end position="330"/>
    </location>
</feature>
<comment type="caution">
    <text evidence="4">The sequence shown here is derived from an EMBL/GenBank/DDBJ whole genome shotgun (WGS) entry which is preliminary data.</text>
</comment>
<sequence length="404" mass="43589">MQSMQKLRLKNGLVIKNRVAKAATSETMGDRRGNPQAVLLNYYRKLVTGGSGLIISGNVMVDRTARGEMGNVIVDKQTDPQLLAKWAQIGESNGSHLWLQLNHPGRQAPKTVNKQPVAPSAIPLTGPNAFAFNPPRELTLPEIQQIIQRFVTASMIAEQAGFSGVEIHAAHGYLLSQFLSPKVNHRTDQYGGSLANRMRIITEIYDGIRARTKPNFAVAIKINAGDFTPGGFTATESLAVIRQLAARGIDLVEISGGSYENPKMMGTGKVPLFVEYARKVKAAVTVPVMVTGGFRTASGIEKAVATGAADLVGLARALVLEPNLPNKLAVGAFTAVAIPHFSTGSAKLDAKVGSLIGLAYYEQQMRRLGRHQSVKRPKTAWPILMYAMRYQGLAALVPQRGTEI</sequence>
<dbReference type="Gene3D" id="3.20.20.70">
    <property type="entry name" value="Aldolase class I"/>
    <property type="match status" value="1"/>
</dbReference>
<dbReference type="InterPro" id="IPR013785">
    <property type="entry name" value="Aldolase_TIM"/>
</dbReference>
<name>A0ABS2EQB4_9LACO</name>
<keyword evidence="2" id="KW-0560">Oxidoreductase</keyword>